<dbReference type="Proteomes" id="UP000887565">
    <property type="component" value="Unplaced"/>
</dbReference>
<evidence type="ECO:0000256" key="1">
    <source>
        <dbReference type="SAM" id="SignalP"/>
    </source>
</evidence>
<evidence type="ECO:0000313" key="3">
    <source>
        <dbReference type="WBParaSite" id="nRc.2.0.1.t37156-RA"/>
    </source>
</evidence>
<dbReference type="WBParaSite" id="nRc.2.0.1.t37156-RA">
    <property type="protein sequence ID" value="nRc.2.0.1.t37156-RA"/>
    <property type="gene ID" value="nRc.2.0.1.g37156"/>
</dbReference>
<evidence type="ECO:0000313" key="2">
    <source>
        <dbReference type="Proteomes" id="UP000887565"/>
    </source>
</evidence>
<keyword evidence="1" id="KW-0732">Signal</keyword>
<organism evidence="2 3">
    <name type="scientific">Romanomermis culicivorax</name>
    <name type="common">Nematode worm</name>
    <dbReference type="NCBI Taxonomy" id="13658"/>
    <lineage>
        <taxon>Eukaryota</taxon>
        <taxon>Metazoa</taxon>
        <taxon>Ecdysozoa</taxon>
        <taxon>Nematoda</taxon>
        <taxon>Enoplea</taxon>
        <taxon>Dorylaimia</taxon>
        <taxon>Mermithida</taxon>
        <taxon>Mermithoidea</taxon>
        <taxon>Mermithidae</taxon>
        <taxon>Romanomermis</taxon>
    </lineage>
</organism>
<feature type="chain" id="PRO_5037758020" evidence="1">
    <location>
        <begin position="19"/>
        <end position="225"/>
    </location>
</feature>
<keyword evidence="2" id="KW-1185">Reference proteome</keyword>
<accession>A0A915KGQ0</accession>
<dbReference type="AlphaFoldDB" id="A0A915KGQ0"/>
<name>A0A915KGQ0_ROMCU</name>
<feature type="signal peptide" evidence="1">
    <location>
        <begin position="1"/>
        <end position="18"/>
    </location>
</feature>
<proteinExistence type="predicted"/>
<protein>
    <submittedName>
        <fullName evidence="3">Uncharacterized protein</fullName>
    </submittedName>
</protein>
<sequence length="225" mass="25394">MLTKVTIALTLPLLLVNCDNDAGYFFELAKKFKDSIPSCQVPTLKNPIDIKATDDIWGELTKAERNIVKSCHSMVEPHCYNGFFKSINRGYADSFVDLICNGYRPKWEPCCNNTNPIAWEGPLKAYCPMYMGDCTGRSQGNSGAGKFDYSQRPDETKNKFGVMCPGYDTYCSTTDAKVKDAIRYIDLCYTLAGYARVENCDSLKAKEKKFAGCKKYHKYCKPIFD</sequence>
<reference evidence="3" key="1">
    <citation type="submission" date="2022-11" db="UniProtKB">
        <authorList>
            <consortium name="WormBaseParasite"/>
        </authorList>
    </citation>
    <scope>IDENTIFICATION</scope>
</reference>